<dbReference type="AlphaFoldDB" id="A0A2H0V384"/>
<protein>
    <submittedName>
        <fullName evidence="1">Uncharacterized protein</fullName>
    </submittedName>
</protein>
<evidence type="ECO:0000313" key="2">
    <source>
        <dbReference type="Proteomes" id="UP000228626"/>
    </source>
</evidence>
<comment type="caution">
    <text evidence="1">The sequence shown here is derived from an EMBL/GenBank/DDBJ whole genome shotgun (WGS) entry which is preliminary data.</text>
</comment>
<dbReference type="EMBL" id="PFAR01000001">
    <property type="protein sequence ID" value="PIR93556.1"/>
    <property type="molecule type" value="Genomic_DNA"/>
</dbReference>
<name>A0A2H0V384_9BACT</name>
<proteinExistence type="predicted"/>
<dbReference type="Proteomes" id="UP000228626">
    <property type="component" value="Unassembled WGS sequence"/>
</dbReference>
<accession>A0A2H0V384</accession>
<organism evidence="1 2">
    <name type="scientific">Candidatus Falkowbacteria bacterium CG10_big_fil_rev_8_21_14_0_10_43_10</name>
    <dbReference type="NCBI Taxonomy" id="1974567"/>
    <lineage>
        <taxon>Bacteria</taxon>
        <taxon>Candidatus Falkowiibacteriota</taxon>
    </lineage>
</organism>
<evidence type="ECO:0000313" key="1">
    <source>
        <dbReference type="EMBL" id="PIR93556.1"/>
    </source>
</evidence>
<sequence length="70" mass="8437">MQLRLLELLFIYMTTKKQFLIEHNELAPLKLKATIEILDRFKADKPGLFKSDDWSVHKIRRPFILWLTSH</sequence>
<gene>
    <name evidence="1" type="ORF">COT99_00090</name>
</gene>
<reference evidence="2" key="1">
    <citation type="submission" date="2017-09" db="EMBL/GenBank/DDBJ databases">
        <title>Depth-based differentiation of microbial function through sediment-hosted aquifers and enrichment of novel symbionts in the deep terrestrial subsurface.</title>
        <authorList>
            <person name="Probst A.J."/>
            <person name="Ladd B."/>
            <person name="Jarett J.K."/>
            <person name="Geller-Mcgrath D.E."/>
            <person name="Sieber C.M.K."/>
            <person name="Emerson J.B."/>
            <person name="Anantharaman K."/>
            <person name="Thomas B.C."/>
            <person name="Malmstrom R."/>
            <person name="Stieglmeier M."/>
            <person name="Klingl A."/>
            <person name="Woyke T."/>
            <person name="Ryan C.M."/>
            <person name="Banfield J.F."/>
        </authorList>
    </citation>
    <scope>NUCLEOTIDE SEQUENCE [LARGE SCALE GENOMIC DNA]</scope>
</reference>